<proteinExistence type="predicted"/>
<evidence type="ECO:0000313" key="3">
    <source>
        <dbReference type="Proteomes" id="UP000735302"/>
    </source>
</evidence>
<evidence type="ECO:0000313" key="2">
    <source>
        <dbReference type="EMBL" id="GFO41316.1"/>
    </source>
</evidence>
<accession>A0AAV4DB68</accession>
<dbReference type="AlphaFoldDB" id="A0AAV4DB68"/>
<dbReference type="Proteomes" id="UP000735302">
    <property type="component" value="Unassembled WGS sequence"/>
</dbReference>
<keyword evidence="3" id="KW-1185">Reference proteome</keyword>
<reference evidence="2 3" key="1">
    <citation type="journal article" date="2021" name="Elife">
        <title>Chloroplast acquisition without the gene transfer in kleptoplastic sea slugs, Plakobranchus ocellatus.</title>
        <authorList>
            <person name="Maeda T."/>
            <person name="Takahashi S."/>
            <person name="Yoshida T."/>
            <person name="Shimamura S."/>
            <person name="Takaki Y."/>
            <person name="Nagai Y."/>
            <person name="Toyoda A."/>
            <person name="Suzuki Y."/>
            <person name="Arimoto A."/>
            <person name="Ishii H."/>
            <person name="Satoh N."/>
            <person name="Nishiyama T."/>
            <person name="Hasebe M."/>
            <person name="Maruyama T."/>
            <person name="Minagawa J."/>
            <person name="Obokata J."/>
            <person name="Shigenobu S."/>
        </authorList>
    </citation>
    <scope>NUCLEOTIDE SEQUENCE [LARGE SCALE GENOMIC DNA]</scope>
</reference>
<gene>
    <name evidence="2" type="ORF">PoB_006782100</name>
</gene>
<dbReference type="EMBL" id="BLXT01007673">
    <property type="protein sequence ID" value="GFO41316.1"/>
    <property type="molecule type" value="Genomic_DNA"/>
</dbReference>
<comment type="caution">
    <text evidence="2">The sequence shown here is derived from an EMBL/GenBank/DDBJ whole genome shotgun (WGS) entry which is preliminary data.</text>
</comment>
<organism evidence="2 3">
    <name type="scientific">Plakobranchus ocellatus</name>
    <dbReference type="NCBI Taxonomy" id="259542"/>
    <lineage>
        <taxon>Eukaryota</taxon>
        <taxon>Metazoa</taxon>
        <taxon>Spiralia</taxon>
        <taxon>Lophotrochozoa</taxon>
        <taxon>Mollusca</taxon>
        <taxon>Gastropoda</taxon>
        <taxon>Heterobranchia</taxon>
        <taxon>Euthyneura</taxon>
        <taxon>Panpulmonata</taxon>
        <taxon>Sacoglossa</taxon>
        <taxon>Placobranchoidea</taxon>
        <taxon>Plakobranchidae</taxon>
        <taxon>Plakobranchus</taxon>
    </lineage>
</organism>
<sequence length="107" mass="11476">MDFDYNCLTGLLKRTAILNFVTKNGLFSQELRAGLAAGCMVSSAVFAIGSSRTVTFDMTTLATSSTYSSKFLTPVLAVEQLNWNCSGSCEDCQSKGCPRTSRLLPAS</sequence>
<feature type="region of interest" description="Disordered" evidence="1">
    <location>
        <begin position="88"/>
        <end position="107"/>
    </location>
</feature>
<evidence type="ECO:0000256" key="1">
    <source>
        <dbReference type="SAM" id="MobiDB-lite"/>
    </source>
</evidence>
<name>A0AAV4DB68_9GAST</name>
<protein>
    <submittedName>
        <fullName evidence="2">Uncharacterized protein</fullName>
    </submittedName>
</protein>